<reference evidence="2" key="1">
    <citation type="submission" date="2017-02" db="EMBL/GenBank/DDBJ databases">
        <authorList>
            <person name="Varghese N."/>
            <person name="Submissions S."/>
        </authorList>
    </citation>
    <scope>NUCLEOTIDE SEQUENCE [LARGE SCALE GENOMIC DNA]</scope>
    <source>
        <strain evidence="2">DSM 15739</strain>
    </source>
</reference>
<proteinExistence type="predicted"/>
<dbReference type="Pfam" id="PF04883">
    <property type="entry name" value="HK97-gp10_like"/>
    <property type="match status" value="1"/>
</dbReference>
<dbReference type="InterPro" id="IPR010064">
    <property type="entry name" value="HK97-gp10_tail"/>
</dbReference>
<protein>
    <submittedName>
        <fullName evidence="1">Phage protein, HK97 gp10 family</fullName>
    </submittedName>
</protein>
<evidence type="ECO:0000313" key="1">
    <source>
        <dbReference type="EMBL" id="SJZ69126.1"/>
    </source>
</evidence>
<dbReference type="STRING" id="1121925.SAMN02746011_01511"/>
<keyword evidence="2" id="KW-1185">Reference proteome</keyword>
<accession>A0A1T4MQM8</accession>
<dbReference type="AlphaFoldDB" id="A0A1T4MQM8"/>
<dbReference type="RefSeq" id="WP_078756226.1">
    <property type="nucleotide sequence ID" value="NZ_FUWO01000013.1"/>
</dbReference>
<dbReference type="Proteomes" id="UP000189941">
    <property type="component" value="Unassembled WGS sequence"/>
</dbReference>
<dbReference type="OrthoDB" id="3078321at2"/>
<name>A0A1T4MQM8_9LACT</name>
<evidence type="ECO:0000313" key="2">
    <source>
        <dbReference type="Proteomes" id="UP000189941"/>
    </source>
</evidence>
<sequence>MAKVNIKMPEEFLMKISRLGSKTDEIVPRVLEAGGEVVLGKMKSNLSSVIGKDTKLPSRSTGELVSSLGVSPALVDRRGNHNVKVGFNEPRKDGVSNAKLGNIIEYGKSGQPAKPFLKPARRTSRQPCMDAMIKKLEEEVESI</sequence>
<gene>
    <name evidence="1" type="ORF">SAMN02746011_01511</name>
</gene>
<dbReference type="EMBL" id="FUWO01000013">
    <property type="protein sequence ID" value="SJZ69126.1"/>
    <property type="molecule type" value="Genomic_DNA"/>
</dbReference>
<organism evidence="1 2">
    <name type="scientific">Globicatella sulfidifaciens DSM 15739</name>
    <dbReference type="NCBI Taxonomy" id="1121925"/>
    <lineage>
        <taxon>Bacteria</taxon>
        <taxon>Bacillati</taxon>
        <taxon>Bacillota</taxon>
        <taxon>Bacilli</taxon>
        <taxon>Lactobacillales</taxon>
        <taxon>Aerococcaceae</taxon>
        <taxon>Globicatella</taxon>
    </lineage>
</organism>